<dbReference type="InterPro" id="IPR045336">
    <property type="entry name" value="MmgE_PrpD_N"/>
</dbReference>
<dbReference type="InterPro" id="IPR045337">
    <property type="entry name" value="MmgE_PrpD_C"/>
</dbReference>
<reference evidence="5" key="1">
    <citation type="submission" date="2021-01" db="EMBL/GenBank/DDBJ databases">
        <title>Novel species in genus Nocardioides.</title>
        <authorList>
            <person name="Zhang G."/>
        </authorList>
    </citation>
    <scope>NUCLEOTIDE SEQUENCE</scope>
    <source>
        <strain evidence="5">Zg-536</strain>
    </source>
</reference>
<dbReference type="RefSeq" id="WP_205290473.1">
    <property type="nucleotide sequence ID" value="NZ_CP074406.1"/>
</dbReference>
<dbReference type="Pfam" id="PF19305">
    <property type="entry name" value="MmgE_PrpD_C"/>
    <property type="match status" value="1"/>
</dbReference>
<dbReference type="GO" id="GO:0016829">
    <property type="term" value="F:lyase activity"/>
    <property type="evidence" value="ECO:0007669"/>
    <property type="project" value="InterPro"/>
</dbReference>
<protein>
    <submittedName>
        <fullName evidence="5">MmgE/PrpD family protein</fullName>
    </submittedName>
</protein>
<comment type="caution">
    <text evidence="5">The sequence shown here is derived from an EMBL/GenBank/DDBJ whole genome shotgun (WGS) entry which is preliminary data.</text>
</comment>
<sequence>MSTYSPAPEANPAGNPTYAADGGPTLAQQLGAFAAHVAAHGVPDDVRSSVNQRTLDVLGLCVAAHRLPTSAAAIGHVLDQGGHPQATVVGESTRVNAAQAAFANGVLAHSLDYDDTHLPSVLHPSASIVPAALAAAEHAGASGELTVRAIAVGIEVAVRLGMAGYDAELGNSVFFEHGQHATSITGAMGSSVAASMIYGLDAGGIADALGITASMAAGVIEANRTGGTVKRLHCGVAAQAGVTAAQLVRRGFTGPPTVLEGRFGFFQAWLHGQFFPTAITEDLGTAWSVPGIFFKPYPANHFTHTTVDAGRAFRERGITPEQVAKVVVGVAGSTVRTIGEPIEVKRTPETGYQAQFSGPYAFAAGLLGGGGLGTSLDDYSDTLAQDPARRELMAKVDVVADEKCNEIFPFQFPAVVTLTTADGEVLVEEVLANRGGPARPLTDDELATKFRDNVAGRLSPETAGAVSADVLDLHTATDLAAVLKPLSTFSPAVNQGESL</sequence>
<dbReference type="SUPFAM" id="SSF103378">
    <property type="entry name" value="2-methylcitrate dehydratase PrpD"/>
    <property type="match status" value="1"/>
</dbReference>
<evidence type="ECO:0000259" key="3">
    <source>
        <dbReference type="Pfam" id="PF03972"/>
    </source>
</evidence>
<dbReference type="InterPro" id="IPR042188">
    <property type="entry name" value="MmgE/PrpD_sf_2"/>
</dbReference>
<gene>
    <name evidence="5" type="ORF">JK386_04500</name>
</gene>
<feature type="domain" description="MmgE/PrpD C-terminal" evidence="4">
    <location>
        <begin position="297"/>
        <end position="464"/>
    </location>
</feature>
<proteinExistence type="inferred from homology"/>
<dbReference type="PANTHER" id="PTHR16943">
    <property type="entry name" value="2-METHYLCITRATE DEHYDRATASE-RELATED"/>
    <property type="match status" value="1"/>
</dbReference>
<dbReference type="Gene3D" id="3.30.1330.120">
    <property type="entry name" value="2-methylcitrate dehydratase PrpD"/>
    <property type="match status" value="1"/>
</dbReference>
<dbReference type="PANTHER" id="PTHR16943:SF8">
    <property type="entry name" value="2-METHYLCITRATE DEHYDRATASE"/>
    <property type="match status" value="1"/>
</dbReference>
<keyword evidence="6" id="KW-1185">Reference proteome</keyword>
<evidence type="ECO:0000256" key="1">
    <source>
        <dbReference type="ARBA" id="ARBA00006174"/>
    </source>
</evidence>
<dbReference type="Proteomes" id="UP000663791">
    <property type="component" value="Unassembled WGS sequence"/>
</dbReference>
<evidence type="ECO:0000256" key="2">
    <source>
        <dbReference type="SAM" id="MobiDB-lite"/>
    </source>
</evidence>
<dbReference type="AlphaFoldDB" id="A0A938XZM6"/>
<dbReference type="Gene3D" id="1.10.4100.10">
    <property type="entry name" value="2-methylcitrate dehydratase PrpD"/>
    <property type="match status" value="1"/>
</dbReference>
<dbReference type="InterPro" id="IPR042183">
    <property type="entry name" value="MmgE/PrpD_sf_1"/>
</dbReference>
<evidence type="ECO:0000259" key="4">
    <source>
        <dbReference type="Pfam" id="PF19305"/>
    </source>
</evidence>
<dbReference type="InterPro" id="IPR005656">
    <property type="entry name" value="MmgE_PrpD"/>
</dbReference>
<name>A0A938XZM6_9ACTN</name>
<comment type="similarity">
    <text evidence="1">Belongs to the PrpD family.</text>
</comment>
<organism evidence="5 6">
    <name type="scientific">Nocardioides faecalis</name>
    <dbReference type="NCBI Taxonomy" id="2803858"/>
    <lineage>
        <taxon>Bacteria</taxon>
        <taxon>Bacillati</taxon>
        <taxon>Actinomycetota</taxon>
        <taxon>Actinomycetes</taxon>
        <taxon>Propionibacteriales</taxon>
        <taxon>Nocardioidaceae</taxon>
        <taxon>Nocardioides</taxon>
    </lineage>
</organism>
<accession>A0A938XZM6</accession>
<evidence type="ECO:0000313" key="5">
    <source>
        <dbReference type="EMBL" id="MBM9459151.1"/>
    </source>
</evidence>
<dbReference type="EMBL" id="JAERTX010000004">
    <property type="protein sequence ID" value="MBM9459151.1"/>
    <property type="molecule type" value="Genomic_DNA"/>
</dbReference>
<evidence type="ECO:0000313" key="6">
    <source>
        <dbReference type="Proteomes" id="UP000663791"/>
    </source>
</evidence>
<dbReference type="Pfam" id="PF03972">
    <property type="entry name" value="MmgE_PrpD_N"/>
    <property type="match status" value="1"/>
</dbReference>
<dbReference type="InterPro" id="IPR036148">
    <property type="entry name" value="MmgE/PrpD_sf"/>
</dbReference>
<feature type="domain" description="MmgE/PrpD N-terminal" evidence="3">
    <location>
        <begin position="28"/>
        <end position="273"/>
    </location>
</feature>
<feature type="region of interest" description="Disordered" evidence="2">
    <location>
        <begin position="1"/>
        <end position="20"/>
    </location>
</feature>